<dbReference type="InterPro" id="IPR058644">
    <property type="entry name" value="Mtb12-like_C"/>
</dbReference>
<gene>
    <name evidence="6" type="ORF">J2S37_001970</name>
</gene>
<evidence type="ECO:0000256" key="3">
    <source>
        <dbReference type="SAM" id="MobiDB-lite"/>
    </source>
</evidence>
<evidence type="ECO:0000256" key="4">
    <source>
        <dbReference type="SAM" id="Phobius"/>
    </source>
</evidence>
<keyword evidence="1" id="KW-0732">Signal</keyword>
<feature type="domain" description="Low molecular weight antigen MTB12-like C-terminal" evidence="5">
    <location>
        <begin position="174"/>
        <end position="286"/>
    </location>
</feature>
<evidence type="ECO:0000256" key="1">
    <source>
        <dbReference type="ARBA" id="ARBA00022729"/>
    </source>
</evidence>
<comment type="caution">
    <text evidence="6">The sequence shown here is derived from an EMBL/GenBank/DDBJ whole genome shotgun (WGS) entry which is preliminary data.</text>
</comment>
<accession>A0ABU2B9X6</accession>
<organism evidence="6 7">
    <name type="scientific">Corynebacterium felinum</name>
    <dbReference type="NCBI Taxonomy" id="131318"/>
    <lineage>
        <taxon>Bacteria</taxon>
        <taxon>Bacillati</taxon>
        <taxon>Actinomycetota</taxon>
        <taxon>Actinomycetes</taxon>
        <taxon>Mycobacteriales</taxon>
        <taxon>Corynebacteriaceae</taxon>
        <taxon>Corynebacterium</taxon>
    </lineage>
</organism>
<evidence type="ECO:0000313" key="6">
    <source>
        <dbReference type="EMBL" id="MDR7355432.1"/>
    </source>
</evidence>
<name>A0ABU2B9X6_9CORY</name>
<dbReference type="Pfam" id="PF26580">
    <property type="entry name" value="Mtb12_C"/>
    <property type="match status" value="1"/>
</dbReference>
<evidence type="ECO:0000313" key="7">
    <source>
        <dbReference type="Proteomes" id="UP001183619"/>
    </source>
</evidence>
<evidence type="ECO:0000259" key="5">
    <source>
        <dbReference type="Pfam" id="PF26580"/>
    </source>
</evidence>
<keyword evidence="4" id="KW-0812">Transmembrane</keyword>
<keyword evidence="4" id="KW-1133">Transmembrane helix</keyword>
<feature type="compositionally biased region" description="Polar residues" evidence="3">
    <location>
        <begin position="1"/>
        <end position="18"/>
    </location>
</feature>
<protein>
    <recommendedName>
        <fullName evidence="5">Low molecular weight antigen MTB12-like C-terminal domain-containing protein</fullName>
    </recommendedName>
</protein>
<sequence>MNTTNNDHNYQEKTSTARRSGRMAGEVNLPTVLTAMGSSALIAAVVIVGGAFGILRYSSDLVAQSQAAQRPIAEITLGGATTGNAQTAGTAAVPRAQAGAAGTAGSAGSAGSAPVAGAAVAGAVGTAQGAGVAGVAPAPQAGTTGVTAGDTGATVAQPSAVAEVAPPAPALPPAMDAAQLNGHLATLLNPNAPSGEIAINLEGGEAGLPTVRSIAQALDLSKAVYSWRVKEGSVYVDGQAMHATLVTTLVGMGSREQQLTFIAYDGRWKLSNASLCQLASNALAQCTV</sequence>
<feature type="region of interest" description="Disordered" evidence="3">
    <location>
        <begin position="1"/>
        <end position="21"/>
    </location>
</feature>
<proteinExistence type="inferred from homology"/>
<comment type="similarity">
    <text evidence="2">Belongs to the MTB12 family.</text>
</comment>
<dbReference type="RefSeq" id="WP_277105419.1">
    <property type="nucleotide sequence ID" value="NZ_BAAAJS010000078.1"/>
</dbReference>
<evidence type="ECO:0000256" key="2">
    <source>
        <dbReference type="ARBA" id="ARBA00093774"/>
    </source>
</evidence>
<dbReference type="EMBL" id="JAVDYF010000001">
    <property type="protein sequence ID" value="MDR7355432.1"/>
    <property type="molecule type" value="Genomic_DNA"/>
</dbReference>
<feature type="transmembrane region" description="Helical" evidence="4">
    <location>
        <begin position="32"/>
        <end position="55"/>
    </location>
</feature>
<reference evidence="6 7" key="1">
    <citation type="submission" date="2023-07" db="EMBL/GenBank/DDBJ databases">
        <title>Sequencing the genomes of 1000 actinobacteria strains.</title>
        <authorList>
            <person name="Klenk H.-P."/>
        </authorList>
    </citation>
    <scope>NUCLEOTIDE SEQUENCE [LARGE SCALE GENOMIC DNA]</scope>
    <source>
        <strain evidence="6 7">DSM 44508</strain>
    </source>
</reference>
<keyword evidence="7" id="KW-1185">Reference proteome</keyword>
<dbReference type="Proteomes" id="UP001183619">
    <property type="component" value="Unassembled WGS sequence"/>
</dbReference>
<keyword evidence="4" id="KW-0472">Membrane</keyword>